<evidence type="ECO:0000313" key="2">
    <source>
        <dbReference type="EMBL" id="KAK2946010.1"/>
    </source>
</evidence>
<reference evidence="2 3" key="1">
    <citation type="journal article" date="2022" name="bioRxiv">
        <title>Genomics of Preaxostyla Flagellates Illuminates Evolutionary Transitions and the Path Towards Mitochondrial Loss.</title>
        <authorList>
            <person name="Novak L.V.F."/>
            <person name="Treitli S.C."/>
            <person name="Pyrih J."/>
            <person name="Halakuc P."/>
            <person name="Pipaliya S.V."/>
            <person name="Vacek V."/>
            <person name="Brzon O."/>
            <person name="Soukal P."/>
            <person name="Eme L."/>
            <person name="Dacks J.B."/>
            <person name="Karnkowska A."/>
            <person name="Elias M."/>
            <person name="Hampl V."/>
        </authorList>
    </citation>
    <scope>NUCLEOTIDE SEQUENCE [LARGE SCALE GENOMIC DNA]</scope>
    <source>
        <strain evidence="2">NAU3</strain>
        <tissue evidence="2">Gut</tissue>
    </source>
</reference>
<keyword evidence="3" id="KW-1185">Reference proteome</keyword>
<comment type="caution">
    <text evidence="2">The sequence shown here is derived from an EMBL/GenBank/DDBJ whole genome shotgun (WGS) entry which is preliminary data.</text>
</comment>
<evidence type="ECO:0000256" key="1">
    <source>
        <dbReference type="SAM" id="MobiDB-lite"/>
    </source>
</evidence>
<dbReference type="Proteomes" id="UP001281761">
    <property type="component" value="Unassembled WGS sequence"/>
</dbReference>
<evidence type="ECO:0000313" key="3">
    <source>
        <dbReference type="Proteomes" id="UP001281761"/>
    </source>
</evidence>
<name>A0ABQ9X2J6_9EUKA</name>
<proteinExistence type="predicted"/>
<accession>A0ABQ9X2J6</accession>
<organism evidence="2 3">
    <name type="scientific">Blattamonas nauphoetae</name>
    <dbReference type="NCBI Taxonomy" id="2049346"/>
    <lineage>
        <taxon>Eukaryota</taxon>
        <taxon>Metamonada</taxon>
        <taxon>Preaxostyla</taxon>
        <taxon>Oxymonadida</taxon>
        <taxon>Blattamonas</taxon>
    </lineage>
</organism>
<feature type="region of interest" description="Disordered" evidence="1">
    <location>
        <begin position="99"/>
        <end position="123"/>
    </location>
</feature>
<sequence>MSNQISMIHRQSINPEAIALRPFCSSSAHLQSTSSKLHSLTNHNRETGLVLDKHTAVRRCCSDDEQAYTCQETTLVQHNPSEVCSNNDVDKWGRCRCGVSSEGTSSDGHVTRRRGACGRDAED</sequence>
<dbReference type="EMBL" id="JARBJD010000241">
    <property type="protein sequence ID" value="KAK2946010.1"/>
    <property type="molecule type" value="Genomic_DNA"/>
</dbReference>
<gene>
    <name evidence="2" type="ORF">BLNAU_19086</name>
</gene>
<protein>
    <submittedName>
        <fullName evidence="2">Uncharacterized protein</fullName>
    </submittedName>
</protein>